<evidence type="ECO:0000256" key="2">
    <source>
        <dbReference type="ARBA" id="ARBA00005680"/>
    </source>
</evidence>
<dbReference type="SMART" id="SM00458">
    <property type="entry name" value="RICIN"/>
    <property type="match status" value="1"/>
</dbReference>
<dbReference type="AlphaFoldDB" id="A0A7M7NH89"/>
<dbReference type="GO" id="GO:0030246">
    <property type="term" value="F:carbohydrate binding"/>
    <property type="evidence" value="ECO:0007669"/>
    <property type="project" value="UniProtKB-KW"/>
</dbReference>
<evidence type="ECO:0000256" key="1">
    <source>
        <dbReference type="ARBA" id="ARBA00004323"/>
    </source>
</evidence>
<dbReference type="OMA" id="DVHMAMK"/>
<evidence type="ECO:0000256" key="4">
    <source>
        <dbReference type="ARBA" id="ARBA00022734"/>
    </source>
</evidence>
<dbReference type="GO" id="GO:0005794">
    <property type="term" value="C:Golgi apparatus"/>
    <property type="evidence" value="ECO:0000318"/>
    <property type="project" value="GO_Central"/>
</dbReference>
<dbReference type="Proteomes" id="UP000007110">
    <property type="component" value="Unassembled WGS sequence"/>
</dbReference>
<evidence type="ECO:0000313" key="14">
    <source>
        <dbReference type="EnsemblMetazoa" id="XP_030836586"/>
    </source>
</evidence>
<keyword evidence="7 11" id="KW-0333">Golgi apparatus</keyword>
<dbReference type="GeneID" id="586004"/>
<comment type="subcellular location">
    <subcellularLocation>
        <location evidence="1 11">Golgi apparatus membrane</location>
        <topology evidence="1 11">Single-pass type II membrane protein</topology>
    </subcellularLocation>
</comment>
<keyword evidence="8 11" id="KW-0472">Membrane</keyword>
<dbReference type="Pfam" id="PF00535">
    <property type="entry name" value="Glycos_transf_2"/>
    <property type="match status" value="1"/>
</dbReference>
<evidence type="ECO:0000256" key="5">
    <source>
        <dbReference type="ARBA" id="ARBA00022968"/>
    </source>
</evidence>
<dbReference type="CDD" id="cd23439">
    <property type="entry name" value="beta-trefoil_Ricin_GALNT10-like"/>
    <property type="match status" value="1"/>
</dbReference>
<evidence type="ECO:0000256" key="3">
    <source>
        <dbReference type="ARBA" id="ARBA00022692"/>
    </source>
</evidence>
<reference evidence="14" key="2">
    <citation type="submission" date="2021-01" db="UniProtKB">
        <authorList>
            <consortium name="EnsemblMetazoa"/>
        </authorList>
    </citation>
    <scope>IDENTIFICATION</scope>
</reference>
<dbReference type="PANTHER" id="PTHR11675:SF134">
    <property type="entry name" value="N-ACETYLGALACTOSAMINYLTRANSFERASE 4-RELATED"/>
    <property type="match status" value="1"/>
</dbReference>
<evidence type="ECO:0000256" key="10">
    <source>
        <dbReference type="ARBA" id="ARBA00023180"/>
    </source>
</evidence>
<keyword evidence="10" id="KW-0325">Glycoprotein</keyword>
<name>A0A7M7NH89_STRPU</name>
<dbReference type="CDD" id="cd02510">
    <property type="entry name" value="pp-GalNAc-T"/>
    <property type="match status" value="1"/>
</dbReference>
<dbReference type="InterPro" id="IPR029044">
    <property type="entry name" value="Nucleotide-diphossugar_trans"/>
</dbReference>
<feature type="transmembrane region" description="Helical" evidence="11">
    <location>
        <begin position="12"/>
        <end position="29"/>
    </location>
</feature>
<proteinExistence type="inferred from homology"/>
<dbReference type="GO" id="GO:0006493">
    <property type="term" value="P:protein O-linked glycosylation"/>
    <property type="evidence" value="ECO:0000318"/>
    <property type="project" value="GO_Central"/>
</dbReference>
<evidence type="ECO:0000256" key="12">
    <source>
        <dbReference type="SAM" id="MobiDB-lite"/>
    </source>
</evidence>
<keyword evidence="11" id="KW-0328">Glycosyltransferase</keyword>
<dbReference type="EC" id="2.4.1.-" evidence="11"/>
<dbReference type="Gene3D" id="2.80.10.50">
    <property type="match status" value="1"/>
</dbReference>
<dbReference type="OrthoDB" id="6159198at2759"/>
<evidence type="ECO:0000256" key="7">
    <source>
        <dbReference type="ARBA" id="ARBA00023034"/>
    </source>
</evidence>
<dbReference type="RefSeq" id="XP_030836586.1">
    <property type="nucleotide sequence ID" value="XM_030980726.1"/>
</dbReference>
<protein>
    <recommendedName>
        <fullName evidence="11">Polypeptide N-acetylgalactosaminyltransferase</fullName>
        <ecNumber evidence="11">2.4.1.-</ecNumber>
    </recommendedName>
    <alternativeName>
        <fullName evidence="11">Protein-UDP acetylgalactosaminyltransferase</fullName>
    </alternativeName>
</protein>
<dbReference type="GO" id="GO:0004653">
    <property type="term" value="F:polypeptide N-acetylgalactosaminyltransferase activity"/>
    <property type="evidence" value="ECO:0000318"/>
    <property type="project" value="GO_Central"/>
</dbReference>
<dbReference type="UniPathway" id="UPA00378"/>
<comment type="similarity">
    <text evidence="2 11">Belongs to the glycosyltransferase 2 family. GalNAc-T subfamily.</text>
</comment>
<accession>A0A7M7NH89</accession>
<dbReference type="InterPro" id="IPR035992">
    <property type="entry name" value="Ricin_B-like_lectins"/>
</dbReference>
<comment type="pathway">
    <text evidence="11">Protein modification; protein glycosylation.</text>
</comment>
<keyword evidence="9 11" id="KW-1015">Disulfide bond</keyword>
<dbReference type="Gene3D" id="3.90.550.10">
    <property type="entry name" value="Spore Coat Polysaccharide Biosynthesis Protein SpsA, Chain A"/>
    <property type="match status" value="1"/>
</dbReference>
<organism evidence="14 15">
    <name type="scientific">Strongylocentrotus purpuratus</name>
    <name type="common">Purple sea urchin</name>
    <dbReference type="NCBI Taxonomy" id="7668"/>
    <lineage>
        <taxon>Eukaryota</taxon>
        <taxon>Metazoa</taxon>
        <taxon>Echinodermata</taxon>
        <taxon>Eleutherozoa</taxon>
        <taxon>Echinozoa</taxon>
        <taxon>Echinoidea</taxon>
        <taxon>Euechinoidea</taxon>
        <taxon>Echinacea</taxon>
        <taxon>Camarodonta</taxon>
        <taxon>Echinidea</taxon>
        <taxon>Strongylocentrotidae</taxon>
        <taxon>Strongylocentrotus</taxon>
    </lineage>
</organism>
<dbReference type="InterPro" id="IPR045885">
    <property type="entry name" value="GalNAc-T"/>
</dbReference>
<feature type="compositionally biased region" description="Basic and acidic residues" evidence="12">
    <location>
        <begin position="40"/>
        <end position="52"/>
    </location>
</feature>
<evidence type="ECO:0000313" key="15">
    <source>
        <dbReference type="Proteomes" id="UP000007110"/>
    </source>
</evidence>
<evidence type="ECO:0000256" key="11">
    <source>
        <dbReference type="RuleBase" id="RU361242"/>
    </source>
</evidence>
<feature type="region of interest" description="Disordered" evidence="12">
    <location>
        <begin position="40"/>
        <end position="66"/>
    </location>
</feature>
<keyword evidence="3 11" id="KW-0812">Transmembrane</keyword>
<dbReference type="PANTHER" id="PTHR11675">
    <property type="entry name" value="N-ACETYLGALACTOSAMINYLTRANSFERASE"/>
    <property type="match status" value="1"/>
</dbReference>
<evidence type="ECO:0000256" key="9">
    <source>
        <dbReference type="ARBA" id="ARBA00023157"/>
    </source>
</evidence>
<dbReference type="GO" id="GO:0000139">
    <property type="term" value="C:Golgi membrane"/>
    <property type="evidence" value="ECO:0007669"/>
    <property type="project" value="UniProtKB-SubCell"/>
</dbReference>
<dbReference type="SUPFAM" id="SSF50370">
    <property type="entry name" value="Ricin B-like lectins"/>
    <property type="match status" value="1"/>
</dbReference>
<sequence length="632" mass="72708">MNIFRIRTRRALRFIILFIFVCILLYALLSSKPASNNEEHNLPRLNEGDSHLKFNAAGDQNGHRKEDIGRHFEDNREAVNDPVNFAAGESELKRIFWHDVKAMDNDMLRTGPGERGVAVKLTPEMKKTEKKDTSANGFNERVSDMISMDRALPDIRNPRCKEITYLAKLPNVSVIIPFHNEALSTLKRTVHSIFNRSPPELIHEIILVDDFSDRAYLKGPLDDYMSAFPKVKIIRLEKREGLIRTRLLGAGPATGDVVLFLDSHCEANYNWLPPLLERIALNRRRIVCPMIDVISNEDFHYESQAGDVMRGAFDWELYYKRIPISEAENKRRSHESDPFRTPIMAGGLFAVDRKYFMEELGGYDEGLEIWGGEQYDLSFKVWMCGGEMEEIPCSRVGHIYRKFMSYTVPGGAGVINKNLLRVVEVWMDEWGKYFYERRPYLKGQDYGDISKQLALRERLQCKNFTWFLTEVAPDILQYYPPVEPEGGAKGHITHTSTGKCLTLSQGGKDELRVQECNPRSMKQGGSQFWELTWHDDFRPSSKSRKQCVDFPYGREGAEPILYPCHHGGGNQLWVYDEGRHIIYHPVSHLCLSAAGDKAVMTHCVEDKQDLKWTWAQPNSKKLNELVKKHAIF</sequence>
<keyword evidence="15" id="KW-1185">Reference proteome</keyword>
<keyword evidence="5" id="KW-0735">Signal-anchor</keyword>
<dbReference type="FunFam" id="3.90.550.10:FF:000029">
    <property type="entry name" value="Polypeptide N-acetylgalactosaminyltransferase"/>
    <property type="match status" value="1"/>
</dbReference>
<keyword evidence="11" id="KW-0808">Transferase</keyword>
<evidence type="ECO:0000256" key="6">
    <source>
        <dbReference type="ARBA" id="ARBA00022989"/>
    </source>
</evidence>
<dbReference type="SUPFAM" id="SSF53448">
    <property type="entry name" value="Nucleotide-diphospho-sugar transferases"/>
    <property type="match status" value="1"/>
</dbReference>
<evidence type="ECO:0000256" key="8">
    <source>
        <dbReference type="ARBA" id="ARBA00023136"/>
    </source>
</evidence>
<dbReference type="KEGG" id="spu:586004"/>
<keyword evidence="4 11" id="KW-0430">Lectin</keyword>
<reference evidence="15" key="1">
    <citation type="submission" date="2015-02" db="EMBL/GenBank/DDBJ databases">
        <title>Genome sequencing for Strongylocentrotus purpuratus.</title>
        <authorList>
            <person name="Murali S."/>
            <person name="Liu Y."/>
            <person name="Vee V."/>
            <person name="English A."/>
            <person name="Wang M."/>
            <person name="Skinner E."/>
            <person name="Han Y."/>
            <person name="Muzny D.M."/>
            <person name="Worley K.C."/>
            <person name="Gibbs R.A."/>
        </authorList>
    </citation>
    <scope>NUCLEOTIDE SEQUENCE</scope>
</reference>
<dbReference type="EnsemblMetazoa" id="XM_030980726">
    <property type="protein sequence ID" value="XP_030836586"/>
    <property type="gene ID" value="LOC586004"/>
</dbReference>
<evidence type="ECO:0000259" key="13">
    <source>
        <dbReference type="SMART" id="SM00458"/>
    </source>
</evidence>
<keyword evidence="11" id="KW-0464">Manganese</keyword>
<dbReference type="InterPro" id="IPR000772">
    <property type="entry name" value="Ricin_B_lectin"/>
</dbReference>
<keyword evidence="6 11" id="KW-1133">Transmembrane helix</keyword>
<dbReference type="PROSITE" id="PS50231">
    <property type="entry name" value="RICIN_B_LECTIN"/>
    <property type="match status" value="1"/>
</dbReference>
<feature type="domain" description="Ricin B lectin" evidence="13">
    <location>
        <begin position="489"/>
        <end position="615"/>
    </location>
</feature>
<dbReference type="InterPro" id="IPR001173">
    <property type="entry name" value="Glyco_trans_2-like"/>
</dbReference>
<dbReference type="FunCoup" id="A0A7M7NH89">
    <property type="interactions" value="1206"/>
</dbReference>
<dbReference type="Pfam" id="PF00652">
    <property type="entry name" value="Ricin_B_lectin"/>
    <property type="match status" value="1"/>
</dbReference>
<dbReference type="InParanoid" id="A0A7M7NH89"/>
<comment type="cofactor">
    <cofactor evidence="11">
        <name>Mn(2+)</name>
        <dbReference type="ChEBI" id="CHEBI:29035"/>
    </cofactor>
</comment>